<evidence type="ECO:0000259" key="15">
    <source>
        <dbReference type="PROSITE" id="PS50011"/>
    </source>
</evidence>
<dbReference type="SUPFAM" id="SSF56112">
    <property type="entry name" value="Protein kinase-like (PK-like)"/>
    <property type="match status" value="1"/>
</dbReference>
<dbReference type="EC" id="2.7.11.1" evidence="2"/>
<feature type="compositionally biased region" description="Low complexity" evidence="14">
    <location>
        <begin position="32"/>
        <end position="49"/>
    </location>
</feature>
<keyword evidence="6" id="KW-0418">Kinase</keyword>
<feature type="domain" description="Protein kinase" evidence="15">
    <location>
        <begin position="1090"/>
        <end position="1354"/>
    </location>
</feature>
<dbReference type="PANTHER" id="PTHR11584:SF369">
    <property type="entry name" value="MITOGEN-ACTIVATED PROTEIN KINASE KINASE KINASE 19-RELATED"/>
    <property type="match status" value="1"/>
</dbReference>
<feature type="compositionally biased region" description="Polar residues" evidence="14">
    <location>
        <begin position="292"/>
        <end position="314"/>
    </location>
</feature>
<evidence type="ECO:0000256" key="6">
    <source>
        <dbReference type="ARBA" id="ARBA00022777"/>
    </source>
</evidence>
<evidence type="ECO:0000256" key="4">
    <source>
        <dbReference type="ARBA" id="ARBA00022679"/>
    </source>
</evidence>
<evidence type="ECO:0000256" key="3">
    <source>
        <dbReference type="ARBA" id="ARBA00022527"/>
    </source>
</evidence>
<reference evidence="16" key="1">
    <citation type="journal article" date="2023" name="Mol. Biol. Evol.">
        <title>Third-Generation Sequencing Reveals the Adaptive Role of the Epigenome in Three Deep-Sea Polychaetes.</title>
        <authorList>
            <person name="Perez M."/>
            <person name="Aroh O."/>
            <person name="Sun Y."/>
            <person name="Lan Y."/>
            <person name="Juniper S.K."/>
            <person name="Young C.R."/>
            <person name="Angers B."/>
            <person name="Qian P.Y."/>
        </authorList>
    </citation>
    <scope>NUCLEOTIDE SEQUENCE</scope>
    <source>
        <strain evidence="16">R07B-5</strain>
    </source>
</reference>
<dbReference type="InterPro" id="IPR000719">
    <property type="entry name" value="Prot_kinase_dom"/>
</dbReference>
<evidence type="ECO:0000256" key="14">
    <source>
        <dbReference type="SAM" id="MobiDB-lite"/>
    </source>
</evidence>
<comment type="catalytic activity">
    <reaction evidence="9">
        <text>L-seryl-[protein] + ATP = O-phospho-L-seryl-[protein] + ADP + H(+)</text>
        <dbReference type="Rhea" id="RHEA:17989"/>
        <dbReference type="Rhea" id="RHEA-COMP:9863"/>
        <dbReference type="Rhea" id="RHEA-COMP:11604"/>
        <dbReference type="ChEBI" id="CHEBI:15378"/>
        <dbReference type="ChEBI" id="CHEBI:29999"/>
        <dbReference type="ChEBI" id="CHEBI:30616"/>
        <dbReference type="ChEBI" id="CHEBI:83421"/>
        <dbReference type="ChEBI" id="CHEBI:456216"/>
        <dbReference type="EC" id="2.7.11.1"/>
    </reaction>
</comment>
<organism evidence="16 17">
    <name type="scientific">Ridgeia piscesae</name>
    <name type="common">Tubeworm</name>
    <dbReference type="NCBI Taxonomy" id="27915"/>
    <lineage>
        <taxon>Eukaryota</taxon>
        <taxon>Metazoa</taxon>
        <taxon>Spiralia</taxon>
        <taxon>Lophotrochozoa</taxon>
        <taxon>Annelida</taxon>
        <taxon>Polychaeta</taxon>
        <taxon>Sedentaria</taxon>
        <taxon>Canalipalpata</taxon>
        <taxon>Sabellida</taxon>
        <taxon>Siboglinidae</taxon>
        <taxon>Ridgeia</taxon>
    </lineage>
</organism>
<feature type="compositionally biased region" description="Basic residues" evidence="14">
    <location>
        <begin position="593"/>
        <end position="610"/>
    </location>
</feature>
<evidence type="ECO:0000313" key="17">
    <source>
        <dbReference type="Proteomes" id="UP001209878"/>
    </source>
</evidence>
<evidence type="ECO:0000256" key="2">
    <source>
        <dbReference type="ARBA" id="ARBA00012513"/>
    </source>
</evidence>
<evidence type="ECO:0000256" key="10">
    <source>
        <dbReference type="ARBA" id="ARBA00069016"/>
    </source>
</evidence>
<dbReference type="GO" id="GO:0004674">
    <property type="term" value="F:protein serine/threonine kinase activity"/>
    <property type="evidence" value="ECO:0007669"/>
    <property type="project" value="UniProtKB-KW"/>
</dbReference>
<evidence type="ECO:0000256" key="12">
    <source>
        <dbReference type="PROSITE-ProRule" id="PRU10141"/>
    </source>
</evidence>
<keyword evidence="17" id="KW-1185">Reference proteome</keyword>
<keyword evidence="13" id="KW-0175">Coiled coil</keyword>
<comment type="caution">
    <text evidence="16">The sequence shown here is derived from an EMBL/GenBank/DDBJ whole genome shotgun (WGS) entry which is preliminary data.</text>
</comment>
<evidence type="ECO:0000313" key="16">
    <source>
        <dbReference type="EMBL" id="KAK2177945.1"/>
    </source>
</evidence>
<feature type="binding site" evidence="12">
    <location>
        <position position="1118"/>
    </location>
    <ligand>
        <name>ATP</name>
        <dbReference type="ChEBI" id="CHEBI:30616"/>
    </ligand>
</feature>
<dbReference type="GO" id="GO:0035556">
    <property type="term" value="P:intracellular signal transduction"/>
    <property type="evidence" value="ECO:0007669"/>
    <property type="project" value="UniProtKB-ARBA"/>
</dbReference>
<feature type="compositionally biased region" description="Basic and acidic residues" evidence="14">
    <location>
        <begin position="869"/>
        <end position="887"/>
    </location>
</feature>
<dbReference type="PROSITE" id="PS00108">
    <property type="entry name" value="PROTEIN_KINASE_ST"/>
    <property type="match status" value="1"/>
</dbReference>
<feature type="compositionally biased region" description="Basic and acidic residues" evidence="14">
    <location>
        <begin position="789"/>
        <end position="804"/>
    </location>
</feature>
<feature type="compositionally biased region" description="Polar residues" evidence="14">
    <location>
        <begin position="891"/>
        <end position="913"/>
    </location>
</feature>
<evidence type="ECO:0000256" key="11">
    <source>
        <dbReference type="ARBA" id="ARBA00080573"/>
    </source>
</evidence>
<keyword evidence="5 12" id="KW-0547">Nucleotide-binding</keyword>
<dbReference type="FunFam" id="1.10.510.10:FF:000331">
    <property type="entry name" value="Mitogen-activated protein kinase kinase kinase 19"/>
    <property type="match status" value="1"/>
</dbReference>
<dbReference type="InterPro" id="IPR008271">
    <property type="entry name" value="Ser/Thr_kinase_AS"/>
</dbReference>
<dbReference type="Gene3D" id="1.10.510.10">
    <property type="entry name" value="Transferase(Phosphotransferase) domain 1"/>
    <property type="match status" value="1"/>
</dbReference>
<dbReference type="InterPro" id="IPR017441">
    <property type="entry name" value="Protein_kinase_ATP_BS"/>
</dbReference>
<dbReference type="SMART" id="SM00220">
    <property type="entry name" value="S_TKc"/>
    <property type="match status" value="1"/>
</dbReference>
<dbReference type="PANTHER" id="PTHR11584">
    <property type="entry name" value="SERINE/THREONINE PROTEIN KINASE"/>
    <property type="match status" value="1"/>
</dbReference>
<dbReference type="PROSITE" id="PS00107">
    <property type="entry name" value="PROTEIN_KINASE_ATP"/>
    <property type="match status" value="1"/>
</dbReference>
<dbReference type="PROSITE" id="PS50011">
    <property type="entry name" value="PROTEIN_KINASE_DOM"/>
    <property type="match status" value="1"/>
</dbReference>
<feature type="coiled-coil region" evidence="13">
    <location>
        <begin position="1117"/>
        <end position="1147"/>
    </location>
</feature>
<evidence type="ECO:0000256" key="1">
    <source>
        <dbReference type="ARBA" id="ARBA00008874"/>
    </source>
</evidence>
<keyword evidence="7 12" id="KW-0067">ATP-binding</keyword>
<dbReference type="Proteomes" id="UP001209878">
    <property type="component" value="Unassembled WGS sequence"/>
</dbReference>
<keyword evidence="4" id="KW-0808">Transferase</keyword>
<dbReference type="InterPro" id="IPR011009">
    <property type="entry name" value="Kinase-like_dom_sf"/>
</dbReference>
<comment type="similarity">
    <text evidence="1">Belongs to the protein kinase superfamily. STE Ser/Thr protein kinase family. STE20 subfamily.</text>
</comment>
<sequence length="1362" mass="149415">MPSPTVVPDADVSEAQVRTSSDSGLPDEKCASLKSSSVSSSSSNLSTGSPTQTMTHIDPRVALTHILETVGDAALLDDVEKVTSGDVRRVQKEGSLRRHSDENVSPRLQTLQTLSMETKSAETICVKNDESHTAASQAAKDRSKSHQPRPLDELLISVSHVQSTEGSVNRRGNKTELNTGANMVAQRDVNIKSSSCAPNVINATKSADCDNVKPSAAVGPQKTNTAAKAAVTRTASVERSKQSNSNVPVKTQGLVAGRPQPLLVKTKQVLSKASQPERNRPRLRQTTRPQPSGTKPQVAAKTNVQRITSSQQATRVKAQQRLSDAIRPTAKKDTPMVPPRVKRRSVASMSPAIQQLQRTPQKKFTSPTREPQLMRTNKPEQFPGGKIPEESVELAEVRKDPGTVRKSSSMKEVASPVVEQKQLSSSAGSVLLTTKLLLDTSRQNLSGEKHLRVIHHGEHHPVLDTAVETPSVVKPTIHTRPATAIDAPKVTQYTKIFVDNAPDTQKRPPNDSVEHTGPIIQDAFESLNRRKAEEARTLLEKQRQQLLKPKSAMKSRPGSSVKKQGAKSAVYESRPTSVKKSAKAKPTDDTLSKGKKGKAGKKGKSKKKGAATKEKSDECGDNLTGDEWCDNADDKRTTVVQSRLSLLSDGDSDDEYLFSKTSYPGGDLNAGVRSWHRTDVDQTLPGQTQLADPDDELSLLPEHDSIVNSVDLYDDVETILDEVAFGVDDDDTLLTDRTNQTSDSLRLQALIQSQNEEETESENPLRQTDQAIRDFAGTVTNTELDKMLETARNEKDDTLPERTRTRTGVTKSDDKDASSKPGAEAEKPEEEDVNKIIEEILKSTPDPMKSISLKFKERKHRKGSGRRSKTMEDIARELQRSQERTFRELPTQLSHASNDASSDHTLTGSNQKDSNSDPEKTSSSGELEEEQMKKLMDTVKRLQLRVDTNAEAPSSHTKRDDSATKRPPPGPKVSRPVSAIKLPLDGAQYGGGRKPEKSPRFVRRHESFFEVKEAAGSRRQSVSKDVEEVFTNESFPTTSLPDMGTDDLVPQDRAEVVTSQLGRRSASSRASSAATTVSSITSSEGEVIHWKRGNMLGKGAYGTVWCGLTNTGELIAVKQIQLNIDDMERAEVEYEKIQEEVELLKTLNHKNIVGYLGTSLDDDVVSIFMQYVAGGSIANLLARFGALDEEVFRHYTAQILCGVQHLHASNIIHRDIKGGNVMIMHNGVVKLIDFGCAKRLCINIGYDCSHKAILKSMKGTPYWMAPEVVMETGHGTKSDIWSVGCTVFEMATKKPPWGHIQPMAAIFAIGTPTAPIPHLPSKFSSEARDFVNSCLIRDPDTRWSAQGLMQHPFIARYKKKSC</sequence>
<feature type="region of interest" description="Disordered" evidence="14">
    <location>
        <begin position="944"/>
        <end position="1000"/>
    </location>
</feature>
<keyword evidence="3" id="KW-0723">Serine/threonine-protein kinase</keyword>
<feature type="compositionally biased region" description="Basic residues" evidence="14">
    <location>
        <begin position="856"/>
        <end position="868"/>
    </location>
</feature>
<evidence type="ECO:0000256" key="8">
    <source>
        <dbReference type="ARBA" id="ARBA00047899"/>
    </source>
</evidence>
<name>A0AAD9KW33_RIDPI</name>
<gene>
    <name evidence="16" type="ORF">NP493_570g00019</name>
</gene>
<accession>A0AAD9KW33</accession>
<feature type="region of interest" description="Disordered" evidence="14">
    <location>
        <begin position="1"/>
        <end position="54"/>
    </location>
</feature>
<evidence type="ECO:0000256" key="5">
    <source>
        <dbReference type="ARBA" id="ARBA00022741"/>
    </source>
</evidence>
<dbReference type="Pfam" id="PF00069">
    <property type="entry name" value="Pkinase"/>
    <property type="match status" value="1"/>
</dbReference>
<comment type="catalytic activity">
    <reaction evidence="8">
        <text>L-threonyl-[protein] + ATP = O-phospho-L-threonyl-[protein] + ADP + H(+)</text>
        <dbReference type="Rhea" id="RHEA:46608"/>
        <dbReference type="Rhea" id="RHEA-COMP:11060"/>
        <dbReference type="Rhea" id="RHEA-COMP:11605"/>
        <dbReference type="ChEBI" id="CHEBI:15378"/>
        <dbReference type="ChEBI" id="CHEBI:30013"/>
        <dbReference type="ChEBI" id="CHEBI:30616"/>
        <dbReference type="ChEBI" id="CHEBI:61977"/>
        <dbReference type="ChEBI" id="CHEBI:456216"/>
        <dbReference type="EC" id="2.7.11.1"/>
    </reaction>
</comment>
<feature type="region of interest" description="Disordered" evidence="14">
    <location>
        <begin position="220"/>
        <end position="413"/>
    </location>
</feature>
<evidence type="ECO:0000256" key="9">
    <source>
        <dbReference type="ARBA" id="ARBA00048679"/>
    </source>
</evidence>
<dbReference type="GO" id="GO:0005524">
    <property type="term" value="F:ATP binding"/>
    <property type="evidence" value="ECO:0007669"/>
    <property type="project" value="UniProtKB-UniRule"/>
</dbReference>
<feature type="compositionally biased region" description="Polar residues" evidence="14">
    <location>
        <begin position="347"/>
        <end position="369"/>
    </location>
</feature>
<evidence type="ECO:0000256" key="13">
    <source>
        <dbReference type="SAM" id="Coils"/>
    </source>
</evidence>
<feature type="region of interest" description="Disordered" evidence="14">
    <location>
        <begin position="541"/>
        <end position="631"/>
    </location>
</feature>
<feature type="region of interest" description="Disordered" evidence="14">
    <location>
        <begin position="789"/>
        <end position="930"/>
    </location>
</feature>
<evidence type="ECO:0000256" key="7">
    <source>
        <dbReference type="ARBA" id="ARBA00022840"/>
    </source>
</evidence>
<feature type="compositionally biased region" description="Basic and acidic residues" evidence="14">
    <location>
        <begin position="811"/>
        <end position="826"/>
    </location>
</feature>
<proteinExistence type="inferred from homology"/>
<dbReference type="EMBL" id="JAODUO010000569">
    <property type="protein sequence ID" value="KAK2177945.1"/>
    <property type="molecule type" value="Genomic_DNA"/>
</dbReference>
<protein>
    <recommendedName>
        <fullName evidence="10">Mitogen-activated protein kinase kinase kinase 19</fullName>
        <ecNumber evidence="2">2.7.11.1</ecNumber>
    </recommendedName>
    <alternativeName>
        <fullName evidence="11">SPS1/STE20-related protein kinase YSK4</fullName>
    </alternativeName>
</protein>